<evidence type="ECO:0000256" key="7">
    <source>
        <dbReference type="ARBA" id="ARBA00022617"/>
    </source>
</evidence>
<dbReference type="GO" id="GO:0005506">
    <property type="term" value="F:iron ion binding"/>
    <property type="evidence" value="ECO:0007669"/>
    <property type="project" value="InterPro"/>
</dbReference>
<proteinExistence type="inferred from homology"/>
<evidence type="ECO:0000256" key="19">
    <source>
        <dbReference type="PIRNR" id="PIRNR000006"/>
    </source>
</evidence>
<dbReference type="GO" id="GO:0006119">
    <property type="term" value="P:oxidative phosphorylation"/>
    <property type="evidence" value="ECO:0007669"/>
    <property type="project" value="UniProtKB-UniPathway"/>
</dbReference>
<dbReference type="OrthoDB" id="9811281at2"/>
<evidence type="ECO:0000259" key="23">
    <source>
        <dbReference type="PROSITE" id="PS51007"/>
    </source>
</evidence>
<evidence type="ECO:0000256" key="6">
    <source>
        <dbReference type="ARBA" id="ARBA00022519"/>
    </source>
</evidence>
<keyword evidence="10 19" id="KW-0479">Metal-binding</keyword>
<comment type="subcellular location">
    <subcellularLocation>
        <location evidence="1 19">Cell inner membrane</location>
    </subcellularLocation>
</comment>
<feature type="binding site" description="covalent" evidence="21">
    <location>
        <position position="227"/>
    </location>
    <ligand>
        <name>heme c</name>
        <dbReference type="ChEBI" id="CHEBI:61717"/>
        <label>2</label>
    </ligand>
</feature>
<feature type="domain" description="Cytochrome c" evidence="23">
    <location>
        <begin position="114"/>
        <end position="204"/>
    </location>
</feature>
<dbReference type="GO" id="GO:0005886">
    <property type="term" value="C:plasma membrane"/>
    <property type="evidence" value="ECO:0007669"/>
    <property type="project" value="UniProtKB-SubCell"/>
</dbReference>
<evidence type="ECO:0000256" key="16">
    <source>
        <dbReference type="ARBA" id="ARBA00023004"/>
    </source>
</evidence>
<dbReference type="Pfam" id="PF13442">
    <property type="entry name" value="Cytochrome_CBB3"/>
    <property type="match status" value="2"/>
</dbReference>
<keyword evidence="16 19" id="KW-0408">Iron</keyword>
<evidence type="ECO:0000256" key="14">
    <source>
        <dbReference type="ARBA" id="ARBA00022989"/>
    </source>
</evidence>
<keyword evidence="4 19" id="KW-0813">Transport</keyword>
<dbReference type="InterPro" id="IPR036909">
    <property type="entry name" value="Cyt_c-like_dom_sf"/>
</dbReference>
<dbReference type="RefSeq" id="WP_147159287.1">
    <property type="nucleotide sequence ID" value="NZ_BJYR01000012.1"/>
</dbReference>
<evidence type="ECO:0000256" key="8">
    <source>
        <dbReference type="ARBA" id="ARBA00022660"/>
    </source>
</evidence>
<comment type="function">
    <text evidence="19">C-type cytochrome. Part of the cbb3-type cytochrome c oxidase complex.</text>
</comment>
<dbReference type="InterPro" id="IPR032858">
    <property type="entry name" value="CcoP_N"/>
</dbReference>
<dbReference type="PROSITE" id="PS51007">
    <property type="entry name" value="CYTC"/>
    <property type="match status" value="2"/>
</dbReference>
<dbReference type="Proteomes" id="UP000321464">
    <property type="component" value="Unassembled WGS sequence"/>
</dbReference>
<keyword evidence="25" id="KW-1185">Reference proteome</keyword>
<dbReference type="InterPro" id="IPR004678">
    <property type="entry name" value="Cyt_c_oxidase_cbb3_su3"/>
</dbReference>
<evidence type="ECO:0000256" key="13">
    <source>
        <dbReference type="ARBA" id="ARBA00022982"/>
    </source>
</evidence>
<evidence type="ECO:0000256" key="4">
    <source>
        <dbReference type="ARBA" id="ARBA00022448"/>
    </source>
</evidence>
<evidence type="ECO:0000256" key="9">
    <source>
        <dbReference type="ARBA" id="ARBA00022692"/>
    </source>
</evidence>
<name>A0A512AJT3_9SPHN</name>
<keyword evidence="14 22" id="KW-1133">Transmembrane helix</keyword>
<dbReference type="InterPro" id="IPR038414">
    <property type="entry name" value="CcoP_N_sf"/>
</dbReference>
<feature type="transmembrane region" description="Helical" evidence="22">
    <location>
        <begin position="38"/>
        <end position="60"/>
    </location>
</feature>
<dbReference type="InterPro" id="IPR050597">
    <property type="entry name" value="Cytochrome_c_Oxidase_Subunit"/>
</dbReference>
<keyword evidence="18 19" id="KW-0472">Membrane</keyword>
<keyword evidence="13 19" id="KW-0249">Electron transport</keyword>
<reference evidence="24 25" key="1">
    <citation type="submission" date="2019-07" db="EMBL/GenBank/DDBJ databases">
        <title>Whole genome shotgun sequence of Novosphingobium sediminis NBRC 106119.</title>
        <authorList>
            <person name="Hosoyama A."/>
            <person name="Uohara A."/>
            <person name="Ohji S."/>
            <person name="Ichikawa N."/>
        </authorList>
    </citation>
    <scope>NUCLEOTIDE SEQUENCE [LARGE SCALE GENOMIC DNA]</scope>
    <source>
        <strain evidence="24 25">NBRC 106119</strain>
    </source>
</reference>
<dbReference type="PIRSF" id="PIRSF000006">
    <property type="entry name" value="Cbb3-Cox_fixP"/>
    <property type="match status" value="1"/>
</dbReference>
<evidence type="ECO:0000256" key="15">
    <source>
        <dbReference type="ARBA" id="ARBA00023002"/>
    </source>
</evidence>
<dbReference type="GO" id="GO:0020037">
    <property type="term" value="F:heme binding"/>
    <property type="evidence" value="ECO:0007669"/>
    <property type="project" value="InterPro"/>
</dbReference>
<feature type="binding site" description="covalent" evidence="21">
    <location>
        <position position="127"/>
    </location>
    <ligand>
        <name>heme c</name>
        <dbReference type="ChEBI" id="CHEBI:61717"/>
        <label>1</label>
    </ligand>
</feature>
<dbReference type="InterPro" id="IPR008168">
    <property type="entry name" value="Cyt_C_IC"/>
</dbReference>
<evidence type="ECO:0000256" key="1">
    <source>
        <dbReference type="ARBA" id="ARBA00004533"/>
    </source>
</evidence>
<dbReference type="GO" id="GO:0009055">
    <property type="term" value="F:electron transfer activity"/>
    <property type="evidence" value="ECO:0007669"/>
    <property type="project" value="InterPro"/>
</dbReference>
<keyword evidence="8 19" id="KW-0679">Respiratory chain</keyword>
<feature type="binding site" description="covalent" evidence="21">
    <location>
        <position position="130"/>
    </location>
    <ligand>
        <name>heme c</name>
        <dbReference type="ChEBI" id="CHEBI:61717"/>
        <label>1</label>
    </ligand>
</feature>
<comment type="caution">
    <text evidence="24">The sequence shown here is derived from an EMBL/GenBank/DDBJ whole genome shotgun (WGS) entry which is preliminary data.</text>
</comment>
<dbReference type="Gene3D" id="1.10.760.10">
    <property type="entry name" value="Cytochrome c-like domain"/>
    <property type="match status" value="2"/>
</dbReference>
<feature type="binding site" description="axial binding residue" evidence="20">
    <location>
        <position position="131"/>
    </location>
    <ligand>
        <name>heme c</name>
        <dbReference type="ChEBI" id="CHEBI:61717"/>
        <label>1</label>
    </ligand>
    <ligandPart>
        <name>Fe</name>
        <dbReference type="ChEBI" id="CHEBI:18248"/>
    </ligandPart>
</feature>
<evidence type="ECO:0000313" key="25">
    <source>
        <dbReference type="Proteomes" id="UP000321464"/>
    </source>
</evidence>
<protein>
    <recommendedName>
        <fullName evidence="19">Cbb3-type cytochrome c oxidase subunit</fullName>
    </recommendedName>
</protein>
<evidence type="ECO:0000256" key="21">
    <source>
        <dbReference type="PIRSR" id="PIRSR000006-2"/>
    </source>
</evidence>
<feature type="binding site" description="axial binding residue" evidence="20">
    <location>
        <position position="179"/>
    </location>
    <ligand>
        <name>heme c</name>
        <dbReference type="ChEBI" id="CHEBI:61717"/>
        <label>2</label>
    </ligand>
    <ligandPart>
        <name>Fe</name>
        <dbReference type="ChEBI" id="CHEBI:18248"/>
    </ligandPart>
</feature>
<dbReference type="GO" id="GO:1902600">
    <property type="term" value="P:proton transmembrane transport"/>
    <property type="evidence" value="ECO:0007669"/>
    <property type="project" value="UniProtKB-KW"/>
</dbReference>
<organism evidence="24 25">
    <name type="scientific">Novosphingobium sediminis</name>
    <dbReference type="NCBI Taxonomy" id="707214"/>
    <lineage>
        <taxon>Bacteria</taxon>
        <taxon>Pseudomonadati</taxon>
        <taxon>Pseudomonadota</taxon>
        <taxon>Alphaproteobacteria</taxon>
        <taxon>Sphingomonadales</taxon>
        <taxon>Sphingomonadaceae</taxon>
        <taxon>Novosphingobium</taxon>
    </lineage>
</organism>
<keyword evidence="15 19" id="KW-0560">Oxidoreductase</keyword>
<evidence type="ECO:0000256" key="3">
    <source>
        <dbReference type="ARBA" id="ARBA00006113"/>
    </source>
</evidence>
<dbReference type="SUPFAM" id="SSF46626">
    <property type="entry name" value="Cytochrome c"/>
    <property type="match status" value="2"/>
</dbReference>
<evidence type="ECO:0000256" key="20">
    <source>
        <dbReference type="PIRSR" id="PIRSR000006-1"/>
    </source>
</evidence>
<dbReference type="PANTHER" id="PTHR33751:SF1">
    <property type="entry name" value="CBB3-TYPE CYTOCHROME C OXIDASE SUBUNIT FIXP"/>
    <property type="match status" value="1"/>
</dbReference>
<evidence type="ECO:0000256" key="18">
    <source>
        <dbReference type="ARBA" id="ARBA00023136"/>
    </source>
</evidence>
<keyword evidence="7 19" id="KW-0349">Heme</keyword>
<dbReference type="AlphaFoldDB" id="A0A512AJT3"/>
<dbReference type="InterPro" id="IPR009056">
    <property type="entry name" value="Cyt_c-like_dom"/>
</dbReference>
<evidence type="ECO:0000256" key="2">
    <source>
        <dbReference type="ARBA" id="ARBA00004673"/>
    </source>
</evidence>
<keyword evidence="12 19" id="KW-0375">Hydrogen ion transport</keyword>
<dbReference type="NCBIfam" id="TIGR00782">
    <property type="entry name" value="ccoP"/>
    <property type="match status" value="1"/>
</dbReference>
<dbReference type="PRINTS" id="PR00605">
    <property type="entry name" value="CYTCHROMECIC"/>
</dbReference>
<evidence type="ECO:0000256" key="22">
    <source>
        <dbReference type="SAM" id="Phobius"/>
    </source>
</evidence>
<dbReference type="UniPathway" id="UPA00705"/>
<dbReference type="Pfam" id="PF14715">
    <property type="entry name" value="FixP_N"/>
    <property type="match status" value="1"/>
</dbReference>
<comment type="similarity">
    <text evidence="3 19">Belongs to the CcoP / FixP family.</text>
</comment>
<keyword evidence="9 22" id="KW-0812">Transmembrane</keyword>
<evidence type="ECO:0000313" key="24">
    <source>
        <dbReference type="EMBL" id="GEN99967.1"/>
    </source>
</evidence>
<keyword evidence="6 19" id="KW-0997">Cell inner membrane</keyword>
<evidence type="ECO:0000256" key="10">
    <source>
        <dbReference type="ARBA" id="ARBA00022723"/>
    </source>
</evidence>
<comment type="subunit">
    <text evidence="19">Component of the cbb3-type cytochrome c oxidase.</text>
</comment>
<dbReference type="PANTHER" id="PTHR33751">
    <property type="entry name" value="CBB3-TYPE CYTOCHROME C OXIDASE SUBUNIT FIXP"/>
    <property type="match status" value="1"/>
</dbReference>
<keyword evidence="17 19" id="KW-0406">Ion transport</keyword>
<sequence length="314" mass="32947">MTHDNTHHGKVIDDATGTAKVGHEWDGIEELDTPLPRWWLWTFYASIVFALVYVVLYPAIPMLHSASKGVLGWSSRGVLAEEVAHEKAEHQGVRDAIAAIPIEALASDPKLQRAAIEGGRAAFKVNCVQCHGAGAAGAKGYPNLNDDDWLWGGDLATIQQTLVNGIRYPGNDATRSSLMPSFGKDGILTAAQVQDVVSHVRVLSKQDPANGSSRRGAQIFADNCAVCHGANGEGNRSVGAPKLSDKIWLYGGDRASLVNTVTNAHAGVMPAWTGRLDPVTIKMLAVYVHSLGGGEATPAPAAPAAAAPAAGAAQ</sequence>
<feature type="binding site" description="axial binding residue" evidence="20">
    <location>
        <position position="228"/>
    </location>
    <ligand>
        <name>heme c</name>
        <dbReference type="ChEBI" id="CHEBI:61717"/>
        <label>2</label>
    </ligand>
    <ligandPart>
        <name>Fe</name>
        <dbReference type="ChEBI" id="CHEBI:18248"/>
    </ligandPart>
</feature>
<comment type="cofactor">
    <cofactor evidence="19 21">
        <name>heme c</name>
        <dbReference type="ChEBI" id="CHEBI:61717"/>
    </cofactor>
    <text evidence="19 21">Binds 2 heme C groups per subunit.</text>
</comment>
<evidence type="ECO:0000256" key="12">
    <source>
        <dbReference type="ARBA" id="ARBA00022781"/>
    </source>
</evidence>
<comment type="pathway">
    <text evidence="2 19">Energy metabolism; oxidative phosphorylation.</text>
</comment>
<feature type="domain" description="Cytochrome c" evidence="23">
    <location>
        <begin position="211"/>
        <end position="292"/>
    </location>
</feature>
<dbReference type="Gene3D" id="6.10.280.130">
    <property type="match status" value="1"/>
</dbReference>
<evidence type="ECO:0000256" key="11">
    <source>
        <dbReference type="ARBA" id="ARBA00022737"/>
    </source>
</evidence>
<accession>A0A512AJT3</accession>
<feature type="binding site" description="axial binding residue" evidence="20">
    <location>
        <position position="269"/>
    </location>
    <ligand>
        <name>heme c</name>
        <dbReference type="ChEBI" id="CHEBI:61717"/>
        <label>1</label>
    </ligand>
    <ligandPart>
        <name>Fe</name>
        <dbReference type="ChEBI" id="CHEBI:18248"/>
    </ligandPart>
</feature>
<feature type="binding site" description="covalent" evidence="21">
    <location>
        <position position="224"/>
    </location>
    <ligand>
        <name>heme c</name>
        <dbReference type="ChEBI" id="CHEBI:61717"/>
        <label>2</label>
    </ligand>
</feature>
<evidence type="ECO:0000256" key="5">
    <source>
        <dbReference type="ARBA" id="ARBA00022475"/>
    </source>
</evidence>
<keyword evidence="11" id="KW-0677">Repeat</keyword>
<dbReference type="GO" id="GO:0016491">
    <property type="term" value="F:oxidoreductase activity"/>
    <property type="evidence" value="ECO:0007669"/>
    <property type="project" value="UniProtKB-KW"/>
</dbReference>
<keyword evidence="5 19" id="KW-1003">Cell membrane</keyword>
<evidence type="ECO:0000256" key="17">
    <source>
        <dbReference type="ARBA" id="ARBA00023065"/>
    </source>
</evidence>
<dbReference type="EMBL" id="BJYR01000012">
    <property type="protein sequence ID" value="GEN99967.1"/>
    <property type="molecule type" value="Genomic_DNA"/>
</dbReference>
<gene>
    <name evidence="24" type="primary">ccoP</name>
    <name evidence="24" type="ORF">NSE01_18000</name>
</gene>